<reference evidence="3 4" key="1">
    <citation type="submission" date="2016-10" db="EMBL/GenBank/DDBJ databases">
        <title>Genome sequence of the basidiomycete white-rot fungus Trametes pubescens.</title>
        <authorList>
            <person name="Makela M.R."/>
            <person name="Granchi Z."/>
            <person name="Peng M."/>
            <person name="De Vries R.P."/>
            <person name="Grigoriev I."/>
            <person name="Riley R."/>
            <person name="Hilden K."/>
        </authorList>
    </citation>
    <scope>NUCLEOTIDE SEQUENCE [LARGE SCALE GENOMIC DNA]</scope>
    <source>
        <strain evidence="3 4">FBCC735</strain>
    </source>
</reference>
<feature type="region of interest" description="Disordered" evidence="2">
    <location>
        <begin position="41"/>
        <end position="94"/>
    </location>
</feature>
<evidence type="ECO:0000256" key="2">
    <source>
        <dbReference type="SAM" id="MobiDB-lite"/>
    </source>
</evidence>
<dbReference type="EMBL" id="MNAD01001317">
    <property type="protein sequence ID" value="OJT06364.1"/>
    <property type="molecule type" value="Genomic_DNA"/>
</dbReference>
<evidence type="ECO:0008006" key="5">
    <source>
        <dbReference type="Google" id="ProtNLM"/>
    </source>
</evidence>
<comment type="caution">
    <text evidence="3">The sequence shown here is derived from an EMBL/GenBank/DDBJ whole genome shotgun (WGS) entry which is preliminary data.</text>
</comment>
<dbReference type="PANTHER" id="PTHR33096:SF1">
    <property type="entry name" value="CXC1-LIKE CYSTEINE CLUSTER ASSOCIATED WITH KDZ TRANSPOSASES DOMAIN-CONTAINING PROTEIN"/>
    <property type="match status" value="1"/>
</dbReference>
<feature type="compositionally biased region" description="Basic and acidic residues" evidence="2">
    <location>
        <begin position="216"/>
        <end position="234"/>
    </location>
</feature>
<dbReference type="PANTHER" id="PTHR33096">
    <property type="entry name" value="CXC2 DOMAIN-CONTAINING PROTEIN"/>
    <property type="match status" value="1"/>
</dbReference>
<dbReference type="OrthoDB" id="2753872at2759"/>
<evidence type="ECO:0000313" key="3">
    <source>
        <dbReference type="EMBL" id="OJT06364.1"/>
    </source>
</evidence>
<evidence type="ECO:0000256" key="1">
    <source>
        <dbReference type="SAM" id="Coils"/>
    </source>
</evidence>
<dbReference type="Pfam" id="PF18758">
    <property type="entry name" value="KDZ"/>
    <property type="match status" value="1"/>
</dbReference>
<organism evidence="3 4">
    <name type="scientific">Trametes pubescens</name>
    <name type="common">White-rot fungus</name>
    <dbReference type="NCBI Taxonomy" id="154538"/>
    <lineage>
        <taxon>Eukaryota</taxon>
        <taxon>Fungi</taxon>
        <taxon>Dikarya</taxon>
        <taxon>Basidiomycota</taxon>
        <taxon>Agaricomycotina</taxon>
        <taxon>Agaricomycetes</taxon>
        <taxon>Polyporales</taxon>
        <taxon>Polyporaceae</taxon>
        <taxon>Trametes</taxon>
    </lineage>
</organism>
<feature type="region of interest" description="Disordered" evidence="2">
    <location>
        <begin position="214"/>
        <end position="236"/>
    </location>
</feature>
<gene>
    <name evidence="3" type="ORF">TRAPUB_2783</name>
</gene>
<keyword evidence="4" id="KW-1185">Reference proteome</keyword>
<dbReference type="Proteomes" id="UP000184267">
    <property type="component" value="Unassembled WGS sequence"/>
</dbReference>
<feature type="coiled-coil region" evidence="1">
    <location>
        <begin position="657"/>
        <end position="684"/>
    </location>
</feature>
<protein>
    <recommendedName>
        <fullName evidence="5">CxC2-like cysteine cluster KDZ transposase-associated domain-containing protein</fullName>
    </recommendedName>
</protein>
<sequence>MFRTLKRLPGSAKRTKDFDLPCAKDSAYEVRAGGIVHLTEQTLEFADDAPSPKRRRQEEDVRDEEVPTVNETMEEHGEELTGGSSAEPKGCDPKKKDRYRGFMFAARIYRYLTMVKRSGRKHGVVVPGRRPEDITVPCFTCPIPNFNLPDGWKDTPEELRYLYRIIFCADGNYSLQKKTKQGDPNDIALSTGQGFFIAHSKMYADLDKKYHKKGKGKGEEEAAKGEKGKGKGTQEDVNGDIPITCDAFKVVRSQRTGKFKHVDVSGVLSSSCDHMHFRPGATVDLQTTETWVHGDFGLNGALDGTEELEERAMSYDVVCSYICHIIKRFKTSHPKHLESIRKLKMLLPKLHMHAHKELCQVVYAFCYARGFGLAHWEGVETPWAELNAAGLSTREMTAGARHDALESLFNYWNWRKTQQMGKFLARKLEEAYKVQRKTTRFFANLTVHAGPAKVESWLQIKVDDDAPTPTTFRKKTKEYAKSVYLLNRAELPSVEKALDELMNPTNHGTQQTKAAARMRGRAALFVKTGIELDLEQKHLRYIRDQRATKGEILDDGLEVSITVESFRDKLGKWRVSQTKLMPNWEELIAPDAESADDDDEEDEERELSSVLGLPSDIEECDRAEYELNKVADHELTIRVGLAFDQLDGVRLAVQYRAAHLEHKKKNVRGKKANAQSEIEISRAEKRARLLGSRYNDNISRIVALRGTKYKRDEDTTPGKWLQAINLDKDLAISSMATPRSLGESTRVGSWIWSVGDPPASSAATTRSGQAKVNADKISFESADMVQWFRAKAGKERADEAVNKMCAEFRRTAMAYGRYSEMWQRGASSATGGERAYALKTAAMWARMQRQCTEEYDGARREGVPPDRLDHTRIVCGEWYMGVIHGGGYAGGALEGRAVGGACGPAGRMRGSASCRDIGVVPAAVLEDEEGGRMGAGGAETPSAAAGGSRRPEGGVCGPAGRMRGSASCRDIGVVPAAVLEGEEGEVAEEGGGREEGGDGCALARG</sequence>
<feature type="region of interest" description="Disordered" evidence="2">
    <location>
        <begin position="981"/>
        <end position="1005"/>
    </location>
</feature>
<evidence type="ECO:0000313" key="4">
    <source>
        <dbReference type="Proteomes" id="UP000184267"/>
    </source>
</evidence>
<feature type="region of interest" description="Disordered" evidence="2">
    <location>
        <begin position="930"/>
        <end position="958"/>
    </location>
</feature>
<dbReference type="STRING" id="154538.A0A1M2VFJ4"/>
<proteinExistence type="predicted"/>
<keyword evidence="1" id="KW-0175">Coiled coil</keyword>
<accession>A0A1M2VFJ4</accession>
<name>A0A1M2VFJ4_TRAPU</name>
<dbReference type="AlphaFoldDB" id="A0A1M2VFJ4"/>
<dbReference type="InterPro" id="IPR040521">
    <property type="entry name" value="KDZ"/>
</dbReference>